<dbReference type="RefSeq" id="WP_203938539.1">
    <property type="nucleotide sequence ID" value="NZ_BAAAGJ010000005.1"/>
</dbReference>
<proteinExistence type="predicted"/>
<reference evidence="7" key="1">
    <citation type="submission" date="2021-01" db="EMBL/GenBank/DDBJ databases">
        <title>Whole genome shotgun sequence of Spirilliplanes yamanashiensis NBRC 15828.</title>
        <authorList>
            <person name="Komaki H."/>
            <person name="Tamura T."/>
        </authorList>
    </citation>
    <scope>NUCLEOTIDE SEQUENCE</scope>
    <source>
        <strain evidence="7">NBRC 15828</strain>
    </source>
</reference>
<feature type="region of interest" description="Disordered" evidence="5">
    <location>
        <begin position="152"/>
        <end position="180"/>
    </location>
</feature>
<dbReference type="InterPro" id="IPR006311">
    <property type="entry name" value="TAT_signal"/>
</dbReference>
<evidence type="ECO:0000259" key="6">
    <source>
        <dbReference type="PROSITE" id="PS51296"/>
    </source>
</evidence>
<name>A0A8J3Y8D5_9ACTN</name>
<sequence>MTDVQPAHDTDRATAAPVRLGTPSTRRGLLAGAGALGATALLAACGTEQPTDGVGYGTGTGGEPIPAGSANPGTGNDGGGDTGNSGGGAALAAVADIPVGGGIILATMVITQPTEGEFKAFDKKCTHQGCPVTEVNNGEINCKCHNSSFSIEDGSPTGGPARQALAEKQVKVDGDNIVEA</sequence>
<dbReference type="InterPro" id="IPR017941">
    <property type="entry name" value="Rieske_2Fe-2S"/>
</dbReference>
<protein>
    <submittedName>
        <fullName evidence="7">Iron-sulfur protein</fullName>
    </submittedName>
</protein>
<organism evidence="7 8">
    <name type="scientific">Spirilliplanes yamanashiensis</name>
    <dbReference type="NCBI Taxonomy" id="42233"/>
    <lineage>
        <taxon>Bacteria</taxon>
        <taxon>Bacillati</taxon>
        <taxon>Actinomycetota</taxon>
        <taxon>Actinomycetes</taxon>
        <taxon>Micromonosporales</taxon>
        <taxon>Micromonosporaceae</taxon>
        <taxon>Spirilliplanes</taxon>
    </lineage>
</organism>
<dbReference type="PROSITE" id="PS51296">
    <property type="entry name" value="RIESKE"/>
    <property type="match status" value="1"/>
</dbReference>
<feature type="compositionally biased region" description="Basic and acidic residues" evidence="5">
    <location>
        <begin position="1"/>
        <end position="12"/>
    </location>
</feature>
<dbReference type="InterPro" id="IPR036922">
    <property type="entry name" value="Rieske_2Fe-2S_sf"/>
</dbReference>
<dbReference type="GO" id="GO:0046872">
    <property type="term" value="F:metal ion binding"/>
    <property type="evidence" value="ECO:0007669"/>
    <property type="project" value="UniProtKB-KW"/>
</dbReference>
<feature type="region of interest" description="Disordered" evidence="5">
    <location>
        <begin position="54"/>
        <end position="84"/>
    </location>
</feature>
<keyword evidence="2" id="KW-0479">Metal-binding</keyword>
<comment type="caution">
    <text evidence="7">The sequence shown here is derived from an EMBL/GenBank/DDBJ whole genome shotgun (WGS) entry which is preliminary data.</text>
</comment>
<evidence type="ECO:0000256" key="2">
    <source>
        <dbReference type="ARBA" id="ARBA00022723"/>
    </source>
</evidence>
<feature type="region of interest" description="Disordered" evidence="5">
    <location>
        <begin position="1"/>
        <end position="24"/>
    </location>
</feature>
<evidence type="ECO:0000256" key="3">
    <source>
        <dbReference type="ARBA" id="ARBA00023004"/>
    </source>
</evidence>
<dbReference type="AlphaFoldDB" id="A0A8J3Y8D5"/>
<evidence type="ECO:0000313" key="7">
    <source>
        <dbReference type="EMBL" id="GIJ03277.1"/>
    </source>
</evidence>
<dbReference type="EMBL" id="BOOY01000018">
    <property type="protein sequence ID" value="GIJ03277.1"/>
    <property type="molecule type" value="Genomic_DNA"/>
</dbReference>
<accession>A0A8J3Y8D5</accession>
<feature type="domain" description="Rieske" evidence="6">
    <location>
        <begin position="89"/>
        <end position="179"/>
    </location>
</feature>
<dbReference type="Gene3D" id="2.102.10.10">
    <property type="entry name" value="Rieske [2Fe-2S] iron-sulphur domain"/>
    <property type="match status" value="1"/>
</dbReference>
<keyword evidence="3" id="KW-0408">Iron</keyword>
<dbReference type="CDD" id="cd03467">
    <property type="entry name" value="Rieske"/>
    <property type="match status" value="1"/>
</dbReference>
<feature type="compositionally biased region" description="Gly residues" evidence="5">
    <location>
        <begin position="75"/>
        <end position="84"/>
    </location>
</feature>
<evidence type="ECO:0000256" key="5">
    <source>
        <dbReference type="SAM" id="MobiDB-lite"/>
    </source>
</evidence>
<dbReference type="GO" id="GO:0016705">
    <property type="term" value="F:oxidoreductase activity, acting on paired donors, with incorporation or reduction of molecular oxygen"/>
    <property type="evidence" value="ECO:0007669"/>
    <property type="project" value="UniProtKB-ARBA"/>
</dbReference>
<evidence type="ECO:0000313" key="8">
    <source>
        <dbReference type="Proteomes" id="UP000652013"/>
    </source>
</evidence>
<keyword evidence="8" id="KW-1185">Reference proteome</keyword>
<keyword evidence="1" id="KW-0001">2Fe-2S</keyword>
<dbReference type="Proteomes" id="UP000652013">
    <property type="component" value="Unassembled WGS sequence"/>
</dbReference>
<gene>
    <name evidence="7" type="ORF">Sya03_26290</name>
</gene>
<dbReference type="GO" id="GO:0004497">
    <property type="term" value="F:monooxygenase activity"/>
    <property type="evidence" value="ECO:0007669"/>
    <property type="project" value="UniProtKB-ARBA"/>
</dbReference>
<evidence type="ECO:0000256" key="4">
    <source>
        <dbReference type="ARBA" id="ARBA00023014"/>
    </source>
</evidence>
<keyword evidence="4" id="KW-0411">Iron-sulfur</keyword>
<dbReference type="GO" id="GO:0051537">
    <property type="term" value="F:2 iron, 2 sulfur cluster binding"/>
    <property type="evidence" value="ECO:0007669"/>
    <property type="project" value="UniProtKB-KW"/>
</dbReference>
<evidence type="ECO:0000256" key="1">
    <source>
        <dbReference type="ARBA" id="ARBA00022714"/>
    </source>
</evidence>
<dbReference type="Pfam" id="PF00355">
    <property type="entry name" value="Rieske"/>
    <property type="match status" value="1"/>
</dbReference>
<dbReference type="SUPFAM" id="SSF50022">
    <property type="entry name" value="ISP domain"/>
    <property type="match status" value="1"/>
</dbReference>
<dbReference type="PROSITE" id="PS51318">
    <property type="entry name" value="TAT"/>
    <property type="match status" value="1"/>
</dbReference>